<dbReference type="EMBL" id="JBHSON010000020">
    <property type="protein sequence ID" value="MFC5747186.1"/>
    <property type="molecule type" value="Genomic_DNA"/>
</dbReference>
<dbReference type="SUPFAM" id="SSF51182">
    <property type="entry name" value="RmlC-like cupins"/>
    <property type="match status" value="1"/>
</dbReference>
<dbReference type="Gene3D" id="2.60.120.10">
    <property type="entry name" value="Jelly Rolls"/>
    <property type="match status" value="1"/>
</dbReference>
<keyword evidence="3" id="KW-1185">Reference proteome</keyword>
<name>A0ABW0ZYM6_9ACTN</name>
<dbReference type="PANTHER" id="PTHR21047">
    <property type="entry name" value="DTDP-6-DEOXY-D-GLUCOSE-3,5 EPIMERASE"/>
    <property type="match status" value="1"/>
</dbReference>
<dbReference type="InterPro" id="IPR011051">
    <property type="entry name" value="RmlC_Cupin_sf"/>
</dbReference>
<dbReference type="Pfam" id="PF00908">
    <property type="entry name" value="dTDP_sugar_isom"/>
    <property type="match status" value="1"/>
</dbReference>
<gene>
    <name evidence="2" type="ORF">ACFPZN_16280</name>
</gene>
<sequence>MDPLSIEGAFLFTPRVHSDHRGSFHEVFRAGEFSEATGHSLTTAQTNFSVSARGVLRGVHVAEVPPGQAKYITCVHGAILEVVVDLRTGSPGFGRWEAVRLDDENRRCLYLAEGLGRAFMALTDDAKMLYMCSEPYAPGREHAVDPLDPELGIRWPEDIEPILSAKDAAAPSLAAVQESGVLPGYKDCLEYYARTGSPA</sequence>
<comment type="similarity">
    <text evidence="1">Belongs to the dTDP-4-dehydrorhamnose 3,5-epimerase family.</text>
</comment>
<evidence type="ECO:0000313" key="3">
    <source>
        <dbReference type="Proteomes" id="UP001596074"/>
    </source>
</evidence>
<dbReference type="InterPro" id="IPR014710">
    <property type="entry name" value="RmlC-like_jellyroll"/>
</dbReference>
<dbReference type="PANTHER" id="PTHR21047:SF2">
    <property type="entry name" value="THYMIDINE DIPHOSPHO-4-KETO-RHAMNOSE 3,5-EPIMERASE"/>
    <property type="match status" value="1"/>
</dbReference>
<evidence type="ECO:0000313" key="2">
    <source>
        <dbReference type="EMBL" id="MFC5747186.1"/>
    </source>
</evidence>
<protein>
    <submittedName>
        <fullName evidence="2">dTDP-4-dehydrorhamnose 3,5-epimerase family protein</fullName>
    </submittedName>
</protein>
<accession>A0ABW0ZYM6</accession>
<reference evidence="3" key="1">
    <citation type="journal article" date="2019" name="Int. J. Syst. Evol. Microbiol.">
        <title>The Global Catalogue of Microorganisms (GCM) 10K type strain sequencing project: providing services to taxonomists for standard genome sequencing and annotation.</title>
        <authorList>
            <consortium name="The Broad Institute Genomics Platform"/>
            <consortium name="The Broad Institute Genome Sequencing Center for Infectious Disease"/>
            <person name="Wu L."/>
            <person name="Ma J."/>
        </authorList>
    </citation>
    <scope>NUCLEOTIDE SEQUENCE [LARGE SCALE GENOMIC DNA]</scope>
    <source>
        <strain evidence="3">KCTC 42087</strain>
    </source>
</reference>
<comment type="caution">
    <text evidence="2">The sequence shown here is derived from an EMBL/GenBank/DDBJ whole genome shotgun (WGS) entry which is preliminary data.</text>
</comment>
<dbReference type="CDD" id="cd00438">
    <property type="entry name" value="cupin_RmlC"/>
    <property type="match status" value="1"/>
</dbReference>
<dbReference type="InterPro" id="IPR000888">
    <property type="entry name" value="RmlC-like"/>
</dbReference>
<evidence type="ECO:0000256" key="1">
    <source>
        <dbReference type="ARBA" id="ARBA00010154"/>
    </source>
</evidence>
<proteinExistence type="inferred from homology"/>
<dbReference type="RefSeq" id="WP_378282804.1">
    <property type="nucleotide sequence ID" value="NZ_JBHSON010000020.1"/>
</dbReference>
<dbReference type="Proteomes" id="UP001596074">
    <property type="component" value="Unassembled WGS sequence"/>
</dbReference>
<organism evidence="2 3">
    <name type="scientific">Actinomadura rugatobispora</name>
    <dbReference type="NCBI Taxonomy" id="1994"/>
    <lineage>
        <taxon>Bacteria</taxon>
        <taxon>Bacillati</taxon>
        <taxon>Actinomycetota</taxon>
        <taxon>Actinomycetes</taxon>
        <taxon>Streptosporangiales</taxon>
        <taxon>Thermomonosporaceae</taxon>
        <taxon>Actinomadura</taxon>
    </lineage>
</organism>